<dbReference type="PANTHER" id="PTHR42718">
    <property type="entry name" value="MAJOR FACILITATOR SUPERFAMILY MULTIDRUG TRANSPORTER MFSC"/>
    <property type="match status" value="1"/>
</dbReference>
<evidence type="ECO:0000256" key="3">
    <source>
        <dbReference type="ARBA" id="ARBA00022692"/>
    </source>
</evidence>
<organism evidence="8">
    <name type="scientific">uncultured Solirubrobacterales bacterium</name>
    <dbReference type="NCBI Taxonomy" id="768556"/>
    <lineage>
        <taxon>Bacteria</taxon>
        <taxon>Bacillati</taxon>
        <taxon>Actinomycetota</taxon>
        <taxon>Thermoleophilia</taxon>
        <taxon>Solirubrobacterales</taxon>
        <taxon>environmental samples</taxon>
    </lineage>
</organism>
<name>A0A6J4S3J9_9ACTN</name>
<feature type="transmembrane region" description="Helical" evidence="6">
    <location>
        <begin position="27"/>
        <end position="50"/>
    </location>
</feature>
<evidence type="ECO:0000256" key="1">
    <source>
        <dbReference type="ARBA" id="ARBA00004651"/>
    </source>
</evidence>
<accession>A0A6J4S3J9</accession>
<dbReference type="Gene3D" id="1.20.1720.10">
    <property type="entry name" value="Multidrug resistance protein D"/>
    <property type="match status" value="1"/>
</dbReference>
<evidence type="ECO:0000313" key="8">
    <source>
        <dbReference type="EMBL" id="CAA9488333.1"/>
    </source>
</evidence>
<evidence type="ECO:0000256" key="4">
    <source>
        <dbReference type="ARBA" id="ARBA00022989"/>
    </source>
</evidence>
<feature type="transmembrane region" description="Helical" evidence="6">
    <location>
        <begin position="458"/>
        <end position="478"/>
    </location>
</feature>
<feature type="transmembrane region" description="Helical" evidence="6">
    <location>
        <begin position="62"/>
        <end position="81"/>
    </location>
</feature>
<dbReference type="EMBL" id="CADCVV010000046">
    <property type="protein sequence ID" value="CAA9488333.1"/>
    <property type="molecule type" value="Genomic_DNA"/>
</dbReference>
<feature type="transmembrane region" description="Helical" evidence="6">
    <location>
        <begin position="280"/>
        <end position="300"/>
    </location>
</feature>
<keyword evidence="5 6" id="KW-0472">Membrane</keyword>
<feature type="transmembrane region" description="Helical" evidence="6">
    <location>
        <begin position="384"/>
        <end position="407"/>
    </location>
</feature>
<dbReference type="Pfam" id="PF07690">
    <property type="entry name" value="MFS_1"/>
    <property type="match status" value="1"/>
</dbReference>
<feature type="transmembrane region" description="Helical" evidence="6">
    <location>
        <begin position="358"/>
        <end position="378"/>
    </location>
</feature>
<proteinExistence type="predicted"/>
<dbReference type="PANTHER" id="PTHR42718:SF9">
    <property type="entry name" value="MAJOR FACILITATOR SUPERFAMILY MULTIDRUG TRANSPORTER MFSC"/>
    <property type="match status" value="1"/>
</dbReference>
<dbReference type="Gene3D" id="1.20.1250.20">
    <property type="entry name" value="MFS general substrate transporter like domains"/>
    <property type="match status" value="1"/>
</dbReference>
<dbReference type="AlphaFoldDB" id="A0A6J4S3J9"/>
<dbReference type="CDD" id="cd17504">
    <property type="entry name" value="MFS_MMR_MDR_like"/>
    <property type="match status" value="1"/>
</dbReference>
<feature type="transmembrane region" description="Helical" evidence="6">
    <location>
        <begin position="236"/>
        <end position="260"/>
    </location>
</feature>
<protein>
    <recommendedName>
        <fullName evidence="7">Major facilitator superfamily (MFS) profile domain-containing protein</fullName>
    </recommendedName>
</protein>
<keyword evidence="2" id="KW-0813">Transport</keyword>
<evidence type="ECO:0000256" key="5">
    <source>
        <dbReference type="ARBA" id="ARBA00023136"/>
    </source>
</evidence>
<feature type="transmembrane region" description="Helical" evidence="6">
    <location>
        <begin position="428"/>
        <end position="446"/>
    </location>
</feature>
<dbReference type="InterPro" id="IPR020846">
    <property type="entry name" value="MFS_dom"/>
</dbReference>
<keyword evidence="4 6" id="KW-1133">Transmembrane helix</keyword>
<evidence type="ECO:0000256" key="6">
    <source>
        <dbReference type="SAM" id="Phobius"/>
    </source>
</evidence>
<dbReference type="InterPro" id="IPR011701">
    <property type="entry name" value="MFS"/>
</dbReference>
<dbReference type="InterPro" id="IPR036259">
    <property type="entry name" value="MFS_trans_sf"/>
</dbReference>
<feature type="transmembrane region" description="Helical" evidence="6">
    <location>
        <begin position="212"/>
        <end position="230"/>
    </location>
</feature>
<feature type="transmembrane region" description="Helical" evidence="6">
    <location>
        <begin position="178"/>
        <end position="200"/>
    </location>
</feature>
<dbReference type="SUPFAM" id="SSF103473">
    <property type="entry name" value="MFS general substrate transporter"/>
    <property type="match status" value="1"/>
</dbReference>
<feature type="transmembrane region" description="Helical" evidence="6">
    <location>
        <begin position="331"/>
        <end position="351"/>
    </location>
</feature>
<sequence length="497" mass="51290">MTPRERPHTNGAGPPPAFERRTGWRSILLLLTVAGTSFALMQTLVVPALPFFQREFGTTANGAAWLATGFLLSSSVLTPVIGKLGDTYGKKRLLVISLVIFGVGALGAALAWSLESLIACRILQGAGAAVFPLSFGIIRDEFPPEKVGVGIGIVSSVFGAGGGVGLVTSGIILEYLDWHWLFLIGGIPVLLAAAVIARHVPESRTKTPTKPDYAGAAALSLALATLLLGISQGNVWGWSSVGVIGLLVASALLFGVWIVIERRVREPMVDLGMLARPKMAATNTITFLVGFAMFSTFISLPNFVQMPAGLSAGLAERAGYGFGASPIESGLFFLPSSVAMLFAGPIAGSLGSRFGAALPLRVGLIASGSGLGLFVLAHDQPWHIYLSMALLGVGIGFSLAAVGKLAVDNARSRETGVASAINTIMRTVGAALGAQVAATIISANVIPGTRLPAETGFTVAFTIGTIAVLVALVPTLLLTREGRPGRTVGDAELEAAA</sequence>
<reference evidence="8" key="1">
    <citation type="submission" date="2020-02" db="EMBL/GenBank/DDBJ databases">
        <authorList>
            <person name="Meier V. D."/>
        </authorList>
    </citation>
    <scope>NUCLEOTIDE SEQUENCE</scope>
    <source>
        <strain evidence="8">AVDCRST_MAG17</strain>
    </source>
</reference>
<comment type="subcellular location">
    <subcellularLocation>
        <location evidence="1">Cell membrane</location>
        <topology evidence="1">Multi-pass membrane protein</topology>
    </subcellularLocation>
</comment>
<dbReference type="GO" id="GO:0005886">
    <property type="term" value="C:plasma membrane"/>
    <property type="evidence" value="ECO:0007669"/>
    <property type="project" value="UniProtKB-SubCell"/>
</dbReference>
<evidence type="ECO:0000256" key="2">
    <source>
        <dbReference type="ARBA" id="ARBA00022448"/>
    </source>
</evidence>
<dbReference type="PROSITE" id="PS50850">
    <property type="entry name" value="MFS"/>
    <property type="match status" value="1"/>
</dbReference>
<evidence type="ECO:0000259" key="7">
    <source>
        <dbReference type="PROSITE" id="PS50850"/>
    </source>
</evidence>
<feature type="transmembrane region" description="Helical" evidence="6">
    <location>
        <begin position="150"/>
        <end position="172"/>
    </location>
</feature>
<dbReference type="GO" id="GO:0022857">
    <property type="term" value="F:transmembrane transporter activity"/>
    <property type="evidence" value="ECO:0007669"/>
    <property type="project" value="InterPro"/>
</dbReference>
<gene>
    <name evidence="8" type="ORF">AVDCRST_MAG17-621</name>
</gene>
<feature type="transmembrane region" description="Helical" evidence="6">
    <location>
        <begin position="93"/>
        <end position="112"/>
    </location>
</feature>
<feature type="transmembrane region" description="Helical" evidence="6">
    <location>
        <begin position="118"/>
        <end position="138"/>
    </location>
</feature>
<feature type="domain" description="Major facilitator superfamily (MFS) profile" evidence="7">
    <location>
        <begin position="27"/>
        <end position="483"/>
    </location>
</feature>
<keyword evidence="3 6" id="KW-0812">Transmembrane</keyword>